<protein>
    <recommendedName>
        <fullName evidence="1">Imm33-like domain-containing protein</fullName>
    </recommendedName>
</protein>
<dbReference type="Proteomes" id="UP000690515">
    <property type="component" value="Unassembled WGS sequence"/>
</dbReference>
<dbReference type="EMBL" id="JAGSOY010000262">
    <property type="protein sequence ID" value="MBU2714407.1"/>
    <property type="molecule type" value="Genomic_DNA"/>
</dbReference>
<reference evidence="2 3" key="1">
    <citation type="submission" date="2021-04" db="EMBL/GenBank/DDBJ databases">
        <authorList>
            <person name="Pira H."/>
            <person name="Risdian C."/>
            <person name="Wink J."/>
        </authorList>
    </citation>
    <scope>NUCLEOTIDE SEQUENCE [LARGE SCALE GENOMIC DNA]</scope>
    <source>
        <strain evidence="2 3">WH53</strain>
    </source>
</reference>
<dbReference type="RefSeq" id="WP_215822659.1">
    <property type="nucleotide sequence ID" value="NZ_JAGSOY010000262.1"/>
</dbReference>
<dbReference type="InterPro" id="IPR056509">
    <property type="entry name" value="Imm33-like"/>
</dbReference>
<comment type="caution">
    <text evidence="2">The sequence shown here is derived from an EMBL/GenBank/DDBJ whole genome shotgun (WGS) entry which is preliminary data.</text>
</comment>
<dbReference type="Pfam" id="PF24719">
    <property type="entry name" value="Imm33-like"/>
    <property type="match status" value="1"/>
</dbReference>
<feature type="domain" description="Imm33-like" evidence="1">
    <location>
        <begin position="98"/>
        <end position="191"/>
    </location>
</feature>
<gene>
    <name evidence="2" type="ORF">KCG35_25485</name>
</gene>
<evidence type="ECO:0000313" key="3">
    <source>
        <dbReference type="Proteomes" id="UP000690515"/>
    </source>
</evidence>
<sequence>MFFRTTKCSQYNHPELCFSCKMDVVPQQDIDWFIAHLESEVANGVTFKSGEFMQLGWMLNQLKMQSDNSIHILEPNMKDVPIVFIDSVTNTLKHFREQQDIVDSCTLNVAPDFPSLRTSIIASETFQATNSFYIAREVAENTESGWFFKDLNAEEDEYSVLSLYDFACKRPDLIKFLALPVGLGVLLRDGDCYRLVKNDREVQIKANSYLDQINSTR</sequence>
<keyword evidence="3" id="KW-1185">Reference proteome</keyword>
<name>A0ABS5ZK57_9GAMM</name>
<evidence type="ECO:0000259" key="1">
    <source>
        <dbReference type="Pfam" id="PF24719"/>
    </source>
</evidence>
<organism evidence="2 3">
    <name type="scientific">Zooshikella harenae</name>
    <dbReference type="NCBI Taxonomy" id="2827238"/>
    <lineage>
        <taxon>Bacteria</taxon>
        <taxon>Pseudomonadati</taxon>
        <taxon>Pseudomonadota</taxon>
        <taxon>Gammaproteobacteria</taxon>
        <taxon>Oceanospirillales</taxon>
        <taxon>Zooshikellaceae</taxon>
        <taxon>Zooshikella</taxon>
    </lineage>
</organism>
<proteinExistence type="predicted"/>
<evidence type="ECO:0000313" key="2">
    <source>
        <dbReference type="EMBL" id="MBU2714407.1"/>
    </source>
</evidence>
<accession>A0ABS5ZK57</accession>